<evidence type="ECO:0000313" key="8">
    <source>
        <dbReference type="Proteomes" id="UP000051952"/>
    </source>
</evidence>
<keyword evidence="2 5" id="KW-0853">WD repeat</keyword>
<dbReference type="SMART" id="SM00320">
    <property type="entry name" value="WD40"/>
    <property type="match status" value="6"/>
</dbReference>
<proteinExistence type="inferred from homology"/>
<evidence type="ECO:0000256" key="2">
    <source>
        <dbReference type="ARBA" id="ARBA00022574"/>
    </source>
</evidence>
<evidence type="ECO:0000256" key="4">
    <source>
        <dbReference type="ARBA" id="ARBA00022980"/>
    </source>
</evidence>
<comment type="similarity">
    <text evidence="1">Belongs to the WD repeat WDR55 family.</text>
</comment>
<keyword evidence="8" id="KW-1185">Reference proteome</keyword>
<dbReference type="InterPro" id="IPR050505">
    <property type="entry name" value="WDR55/POC1"/>
</dbReference>
<dbReference type="PANTHER" id="PTHR44019:SF20">
    <property type="entry name" value="WD REPEAT-CONTAINING PROTEIN 55"/>
    <property type="match status" value="1"/>
</dbReference>
<feature type="repeat" description="WD" evidence="5">
    <location>
        <begin position="117"/>
        <end position="157"/>
    </location>
</feature>
<dbReference type="GO" id="GO:0005840">
    <property type="term" value="C:ribosome"/>
    <property type="evidence" value="ECO:0007669"/>
    <property type="project" value="UniProtKB-KW"/>
</dbReference>
<dbReference type="PROSITE" id="PS00678">
    <property type="entry name" value="WD_REPEATS_1"/>
    <property type="match status" value="1"/>
</dbReference>
<dbReference type="InterPro" id="IPR001680">
    <property type="entry name" value="WD40_rpt"/>
</dbReference>
<feature type="region of interest" description="Disordered" evidence="6">
    <location>
        <begin position="360"/>
        <end position="414"/>
    </location>
</feature>
<evidence type="ECO:0000256" key="6">
    <source>
        <dbReference type="SAM" id="MobiDB-lite"/>
    </source>
</evidence>
<sequence length="454" mass="50822">MDIGNIDSAADLLFGDGAEDTVPQDITCQDDVFDIAFHPSAPFLAIGMISGTVDIHEYKGPNSKYILQVPNIHTAGITGMEFTETGSHLVTVSSDKSINVLDCSTQQSVIKVKAGKSNPHKHGVSSVNICSEVLVATGDDDGLIALWDMREQKPVGKYHEHGDTVFQMLFFSEVNQIVSCSGDTCLGVYDLRMRKIVDYSVKRNDELTCIAFIPETDGIICGTPNGSLPMWKYGSWTRPFDVFDNHPKECDTIMTYNDNIVMTGACDGVVRVIQVFPVKRNLCHLGGNTRRQGISKIRCSHDRNMIAVSGTDKVVQFIDISFLADDQQLDKLRSKAEQRHLATLREATDEAEEIALREKMAEAEEDSDWSDADSEMDSSEDEDDSDKEEGEEGEDNDNEEEAAPQKTARQVKRERVAAAKWLKDEKRKTVNFQYERKRRRVQGFWGDLNSHEDY</sequence>
<dbReference type="Pfam" id="PF24796">
    <property type="entry name" value="WDR55"/>
    <property type="match status" value="1"/>
</dbReference>
<evidence type="ECO:0000313" key="7">
    <source>
        <dbReference type="EMBL" id="CUG90941.1"/>
    </source>
</evidence>
<organism evidence="7 8">
    <name type="scientific">Bodo saltans</name>
    <name type="common">Flagellated protozoan</name>
    <dbReference type="NCBI Taxonomy" id="75058"/>
    <lineage>
        <taxon>Eukaryota</taxon>
        <taxon>Discoba</taxon>
        <taxon>Euglenozoa</taxon>
        <taxon>Kinetoplastea</taxon>
        <taxon>Metakinetoplastina</taxon>
        <taxon>Eubodonida</taxon>
        <taxon>Bodonidae</taxon>
        <taxon>Bodo</taxon>
    </lineage>
</organism>
<dbReference type="InterPro" id="IPR019775">
    <property type="entry name" value="WD40_repeat_CS"/>
</dbReference>
<dbReference type="SUPFAM" id="SSF50978">
    <property type="entry name" value="WD40 repeat-like"/>
    <property type="match status" value="1"/>
</dbReference>
<dbReference type="Gene3D" id="2.130.10.10">
    <property type="entry name" value="YVTN repeat-like/Quinoprotein amine dehydrogenase"/>
    <property type="match status" value="2"/>
</dbReference>
<protein>
    <submittedName>
        <fullName evidence="7">WD40 repeat-containing protein, putative</fullName>
    </submittedName>
</protein>
<evidence type="ECO:0000256" key="1">
    <source>
        <dbReference type="ARBA" id="ARBA00007625"/>
    </source>
</evidence>
<keyword evidence="4" id="KW-0687">Ribonucleoprotein</keyword>
<gene>
    <name evidence="7" type="ORF">BSAL_29395</name>
</gene>
<keyword evidence="3" id="KW-0677">Repeat</keyword>
<dbReference type="InterPro" id="IPR036322">
    <property type="entry name" value="WD40_repeat_dom_sf"/>
</dbReference>
<dbReference type="PANTHER" id="PTHR44019">
    <property type="entry name" value="WD REPEAT-CONTAINING PROTEIN 55"/>
    <property type="match status" value="1"/>
</dbReference>
<dbReference type="PROSITE" id="PS50082">
    <property type="entry name" value="WD_REPEATS_2"/>
    <property type="match status" value="2"/>
</dbReference>
<dbReference type="EMBL" id="CYKH01001877">
    <property type="protein sequence ID" value="CUG90941.1"/>
    <property type="molecule type" value="Genomic_DNA"/>
</dbReference>
<dbReference type="OMA" id="QAIHPTE"/>
<dbReference type="InterPro" id="IPR015943">
    <property type="entry name" value="WD40/YVTN_repeat-like_dom_sf"/>
</dbReference>
<reference evidence="8" key="1">
    <citation type="submission" date="2015-09" db="EMBL/GenBank/DDBJ databases">
        <authorList>
            <consortium name="Pathogen Informatics"/>
        </authorList>
    </citation>
    <scope>NUCLEOTIDE SEQUENCE [LARGE SCALE GENOMIC DNA]</scope>
    <source>
        <strain evidence="8">Lake Konstanz</strain>
    </source>
</reference>
<feature type="compositionally biased region" description="Acidic residues" evidence="6">
    <location>
        <begin position="363"/>
        <end position="402"/>
    </location>
</feature>
<dbReference type="OrthoDB" id="2288928at2759"/>
<evidence type="ECO:0000256" key="3">
    <source>
        <dbReference type="ARBA" id="ARBA00022737"/>
    </source>
</evidence>
<dbReference type="VEuPathDB" id="TriTrypDB:BSAL_29395"/>
<evidence type="ECO:0000256" key="5">
    <source>
        <dbReference type="PROSITE-ProRule" id="PRU00221"/>
    </source>
</evidence>
<dbReference type="AlphaFoldDB" id="A0A0S4JLC7"/>
<dbReference type="Proteomes" id="UP000051952">
    <property type="component" value="Unassembled WGS sequence"/>
</dbReference>
<feature type="repeat" description="WD" evidence="5">
    <location>
        <begin position="70"/>
        <end position="111"/>
    </location>
</feature>
<accession>A0A0S4JLC7</accession>
<keyword evidence="4" id="KW-0689">Ribosomal protein</keyword>
<name>A0A0S4JLC7_BODSA</name>